<evidence type="ECO:0000313" key="10">
    <source>
        <dbReference type="EMBL" id="KAJ8899202.1"/>
    </source>
</evidence>
<dbReference type="InterPro" id="IPR009057">
    <property type="entry name" value="Homeodomain-like_sf"/>
</dbReference>
<keyword evidence="4" id="KW-0238">DNA-binding</keyword>
<dbReference type="CDD" id="cd00167">
    <property type="entry name" value="SANT"/>
    <property type="match status" value="2"/>
</dbReference>
<dbReference type="AlphaFoldDB" id="A0AAV8UCZ3"/>
<dbReference type="GO" id="GO:2000652">
    <property type="term" value="P:regulation of secondary cell wall biogenesis"/>
    <property type="evidence" value="ECO:0007669"/>
    <property type="project" value="UniProtKB-ARBA"/>
</dbReference>
<keyword evidence="3" id="KW-0805">Transcription regulation</keyword>
<feature type="domain" description="Myb-like" evidence="8">
    <location>
        <begin position="17"/>
        <end position="69"/>
    </location>
</feature>
<dbReference type="InterPro" id="IPR051953">
    <property type="entry name" value="Plant_SW-associated_TFs"/>
</dbReference>
<dbReference type="FunFam" id="1.10.10.60:FF:000269">
    <property type="entry name" value="Transcription factor MYB46"/>
    <property type="match status" value="1"/>
</dbReference>
<evidence type="ECO:0000313" key="11">
    <source>
        <dbReference type="Proteomes" id="UP001159364"/>
    </source>
</evidence>
<dbReference type="GO" id="GO:0043565">
    <property type="term" value="F:sequence-specific DNA binding"/>
    <property type="evidence" value="ECO:0007669"/>
    <property type="project" value="UniProtKB-ARBA"/>
</dbReference>
<evidence type="ECO:0000256" key="4">
    <source>
        <dbReference type="ARBA" id="ARBA00023125"/>
    </source>
</evidence>
<feature type="domain" description="HTH myb-type" evidence="9">
    <location>
        <begin position="17"/>
        <end position="69"/>
    </location>
</feature>
<comment type="caution">
    <text evidence="10">The sequence shown here is derived from an EMBL/GenBank/DDBJ whole genome shotgun (WGS) entry which is preliminary data.</text>
</comment>
<dbReference type="InterPro" id="IPR017930">
    <property type="entry name" value="Myb_dom"/>
</dbReference>
<comment type="subcellular location">
    <subcellularLocation>
        <location evidence="1">Nucleus</location>
    </subcellularLocation>
</comment>
<dbReference type="InterPro" id="IPR001005">
    <property type="entry name" value="SANT/Myb"/>
</dbReference>
<dbReference type="Proteomes" id="UP001159364">
    <property type="component" value="Linkage Group LG08"/>
</dbReference>
<protein>
    <submittedName>
        <fullName evidence="10">Uncharacterized protein</fullName>
    </submittedName>
</protein>
<keyword evidence="5" id="KW-0010">Activator</keyword>
<gene>
    <name evidence="10" type="ORF">K2173_012378</name>
</gene>
<organism evidence="10 11">
    <name type="scientific">Erythroxylum novogranatense</name>
    <dbReference type="NCBI Taxonomy" id="1862640"/>
    <lineage>
        <taxon>Eukaryota</taxon>
        <taxon>Viridiplantae</taxon>
        <taxon>Streptophyta</taxon>
        <taxon>Embryophyta</taxon>
        <taxon>Tracheophyta</taxon>
        <taxon>Spermatophyta</taxon>
        <taxon>Magnoliopsida</taxon>
        <taxon>eudicotyledons</taxon>
        <taxon>Gunneridae</taxon>
        <taxon>Pentapetalae</taxon>
        <taxon>rosids</taxon>
        <taxon>fabids</taxon>
        <taxon>Malpighiales</taxon>
        <taxon>Erythroxylaceae</taxon>
        <taxon>Erythroxylum</taxon>
    </lineage>
</organism>
<evidence type="ECO:0000256" key="5">
    <source>
        <dbReference type="ARBA" id="ARBA00023159"/>
    </source>
</evidence>
<keyword evidence="6" id="KW-0804">Transcription</keyword>
<dbReference type="Pfam" id="PF00249">
    <property type="entry name" value="Myb_DNA-binding"/>
    <property type="match status" value="2"/>
</dbReference>
<evidence type="ECO:0000256" key="7">
    <source>
        <dbReference type="ARBA" id="ARBA00023242"/>
    </source>
</evidence>
<feature type="domain" description="Myb-like" evidence="8">
    <location>
        <begin position="70"/>
        <end position="120"/>
    </location>
</feature>
<evidence type="ECO:0000256" key="6">
    <source>
        <dbReference type="ARBA" id="ARBA00023163"/>
    </source>
</evidence>
<evidence type="ECO:0000256" key="1">
    <source>
        <dbReference type="ARBA" id="ARBA00004123"/>
    </source>
</evidence>
<dbReference type="EMBL" id="JAIWQS010000008">
    <property type="protein sequence ID" value="KAJ8899202.1"/>
    <property type="molecule type" value="Genomic_DNA"/>
</dbReference>
<dbReference type="SMART" id="SM00717">
    <property type="entry name" value="SANT"/>
    <property type="match status" value="2"/>
</dbReference>
<reference evidence="10 11" key="1">
    <citation type="submission" date="2021-09" db="EMBL/GenBank/DDBJ databases">
        <title>Genomic insights and catalytic innovation underlie evolution of tropane alkaloids biosynthesis.</title>
        <authorList>
            <person name="Wang Y.-J."/>
            <person name="Tian T."/>
            <person name="Huang J.-P."/>
            <person name="Huang S.-X."/>
        </authorList>
    </citation>
    <scope>NUCLEOTIDE SEQUENCE [LARGE SCALE GENOMIC DNA]</scope>
    <source>
        <strain evidence="10">KIB-2018</strain>
        <tissue evidence="10">Leaf</tissue>
    </source>
</reference>
<feature type="domain" description="HTH myb-type" evidence="9">
    <location>
        <begin position="70"/>
        <end position="124"/>
    </location>
</feature>
<dbReference type="PANTHER" id="PTHR47997:SF73">
    <property type="entry name" value="TRANSCRIPTION FACTOR MYB83-LIKE"/>
    <property type="match status" value="1"/>
</dbReference>
<accession>A0AAV8UCZ3</accession>
<keyword evidence="2" id="KW-0677">Repeat</keyword>
<dbReference type="SUPFAM" id="SSF46689">
    <property type="entry name" value="Homeodomain-like"/>
    <property type="match status" value="1"/>
</dbReference>
<dbReference type="FunFam" id="1.10.10.60:FF:000077">
    <property type="entry name" value="MYB transcription factor"/>
    <property type="match status" value="1"/>
</dbReference>
<dbReference type="Gene3D" id="1.10.10.60">
    <property type="entry name" value="Homeodomain-like"/>
    <property type="match status" value="2"/>
</dbReference>
<dbReference type="GO" id="GO:0003690">
    <property type="term" value="F:double-stranded DNA binding"/>
    <property type="evidence" value="ECO:0007669"/>
    <property type="project" value="UniProtKB-ARBA"/>
</dbReference>
<dbReference type="PANTHER" id="PTHR47997">
    <property type="entry name" value="MYB DOMAIN PROTEIN 55"/>
    <property type="match status" value="1"/>
</dbReference>
<evidence type="ECO:0000256" key="3">
    <source>
        <dbReference type="ARBA" id="ARBA00023015"/>
    </source>
</evidence>
<proteinExistence type="predicted"/>
<keyword evidence="11" id="KW-1185">Reference proteome</keyword>
<evidence type="ECO:0000259" key="9">
    <source>
        <dbReference type="PROSITE" id="PS51294"/>
    </source>
</evidence>
<dbReference type="GO" id="GO:0005634">
    <property type="term" value="C:nucleus"/>
    <property type="evidence" value="ECO:0007669"/>
    <property type="project" value="UniProtKB-SubCell"/>
</dbReference>
<evidence type="ECO:0000256" key="2">
    <source>
        <dbReference type="ARBA" id="ARBA00022737"/>
    </source>
</evidence>
<dbReference type="GO" id="GO:0045893">
    <property type="term" value="P:positive regulation of DNA-templated transcription"/>
    <property type="evidence" value="ECO:0007669"/>
    <property type="project" value="UniProtKB-ARBA"/>
</dbReference>
<sequence>MRKPDLMGKDGTSNINKTNLRKGLWSPEEDEKLIKYMLTNGQGCWTDIARNAGLQRCGKSCRLRWINYLRPDLKRGAFSRHEEELIVHFHSILGNRWSQIAARLPGRTDNEIKNFWNSTLKKRLKNTASTASPNDSESSDAMRSSIMDMHDHDFTAMCMDSSMQAMATNSNRFDPFPVIGYKYDMTGSTSFLDWLPCLGQVGVGVGDGFSGDCGTLETNKKFGLERDLRLPPLGISRSIEEEINNHNHNNNGISSKSNHNHHLNTNTCFNDTHNQSFKEEDDMFGIPNHWDLEGFMENMSSFPFLDFHIE</sequence>
<evidence type="ECO:0000259" key="8">
    <source>
        <dbReference type="PROSITE" id="PS50090"/>
    </source>
</evidence>
<dbReference type="PROSITE" id="PS51294">
    <property type="entry name" value="HTH_MYB"/>
    <property type="match status" value="2"/>
</dbReference>
<name>A0AAV8UCZ3_9ROSI</name>
<dbReference type="PROSITE" id="PS50090">
    <property type="entry name" value="MYB_LIKE"/>
    <property type="match status" value="2"/>
</dbReference>
<keyword evidence="7" id="KW-0539">Nucleus</keyword>